<feature type="transmembrane region" description="Helical" evidence="10">
    <location>
        <begin position="98"/>
        <end position="121"/>
    </location>
</feature>
<dbReference type="InterPro" id="IPR005599">
    <property type="entry name" value="GPI_mannosylTrfase"/>
</dbReference>
<keyword evidence="9 10" id="KW-0472">Membrane</keyword>
<gene>
    <name evidence="11" type="ORF">GSBLH_T00005114001</name>
</gene>
<comment type="pathway">
    <text evidence="2">Protein modification; protein glycosylation.</text>
</comment>
<keyword evidence="7 10" id="KW-0256">Endoplasmic reticulum</keyword>
<comment type="similarity">
    <text evidence="3 10">Belongs to the glycosyltransferase 22 family.</text>
</comment>
<feature type="transmembrane region" description="Helical" evidence="10">
    <location>
        <begin position="241"/>
        <end position="259"/>
    </location>
</feature>
<dbReference type="GO" id="GO:0006487">
    <property type="term" value="P:protein N-linked glycosylation"/>
    <property type="evidence" value="ECO:0007669"/>
    <property type="project" value="TreeGrafter"/>
</dbReference>
<dbReference type="EC" id="2.4.1.-" evidence="10"/>
<dbReference type="GO" id="GO:0000026">
    <property type="term" value="F:alpha-1,2-mannosyltransferase activity"/>
    <property type="evidence" value="ECO:0007669"/>
    <property type="project" value="TreeGrafter"/>
</dbReference>
<comment type="subcellular location">
    <subcellularLocation>
        <location evidence="1 10">Endoplasmic reticulum membrane</location>
        <topology evidence="1 10">Multi-pass membrane protein</topology>
    </subcellularLocation>
</comment>
<evidence type="ECO:0000313" key="12">
    <source>
        <dbReference type="Proteomes" id="UP000008312"/>
    </source>
</evidence>
<name>D8MBT1_BLAHO</name>
<evidence type="ECO:0000256" key="2">
    <source>
        <dbReference type="ARBA" id="ARBA00004922"/>
    </source>
</evidence>
<evidence type="ECO:0000256" key="4">
    <source>
        <dbReference type="ARBA" id="ARBA00022676"/>
    </source>
</evidence>
<dbReference type="Pfam" id="PF03901">
    <property type="entry name" value="Glyco_transf_22"/>
    <property type="match status" value="1"/>
</dbReference>
<keyword evidence="5" id="KW-0808">Transferase</keyword>
<evidence type="ECO:0000256" key="3">
    <source>
        <dbReference type="ARBA" id="ARBA00007063"/>
    </source>
</evidence>
<dbReference type="OMA" id="PRDMHAK"/>
<keyword evidence="8 10" id="KW-1133">Transmembrane helix</keyword>
<dbReference type="GeneID" id="24922094"/>
<feature type="transmembrane region" description="Helical" evidence="10">
    <location>
        <begin position="326"/>
        <end position="348"/>
    </location>
</feature>
<dbReference type="UniPathway" id="UPA00378"/>
<feature type="transmembrane region" description="Helical" evidence="10">
    <location>
        <begin position="19"/>
        <end position="38"/>
    </location>
</feature>
<dbReference type="EMBL" id="FN668691">
    <property type="protein sequence ID" value="CBK25520.2"/>
    <property type="molecule type" value="Genomic_DNA"/>
</dbReference>
<proteinExistence type="inferred from homology"/>
<dbReference type="RefSeq" id="XP_012899568.1">
    <property type="nucleotide sequence ID" value="XM_013044114.1"/>
</dbReference>
<evidence type="ECO:0000256" key="8">
    <source>
        <dbReference type="ARBA" id="ARBA00022989"/>
    </source>
</evidence>
<dbReference type="PANTHER" id="PTHR22760:SF2">
    <property type="entry name" value="ALPHA-1,2-MANNOSYLTRANSFERASE ALG9"/>
    <property type="match status" value="1"/>
</dbReference>
<feature type="transmembrane region" description="Helical" evidence="10">
    <location>
        <begin position="208"/>
        <end position="229"/>
    </location>
</feature>
<protein>
    <recommendedName>
        <fullName evidence="10">Mannosyltransferase</fullName>
        <ecNumber evidence="10">2.4.1.-</ecNumber>
    </recommendedName>
</protein>
<evidence type="ECO:0000256" key="9">
    <source>
        <dbReference type="ARBA" id="ARBA00023136"/>
    </source>
</evidence>
<dbReference type="Proteomes" id="UP000008312">
    <property type="component" value="Unassembled WGS sequence"/>
</dbReference>
<evidence type="ECO:0000256" key="10">
    <source>
        <dbReference type="RuleBase" id="RU363075"/>
    </source>
</evidence>
<feature type="transmembrane region" description="Helical" evidence="10">
    <location>
        <begin position="360"/>
        <end position="379"/>
    </location>
</feature>
<keyword evidence="4 10" id="KW-0328">Glycosyltransferase</keyword>
<sequence>MSETAGLEKYTEKCKVQDYVIFATIFMARLFSAFYNIIPDADDTFNFWEPTHYLAFDFGLQTWEYSAEYGLRSYTILVPFACFAKVMYWVLGGNKAAVFYAIRCLLAFLCSLGETLFIAGVRRFFGHATSTLLYLFLLFSSGMFIASTSFVNSSLAMIFIFTSYGLWMRFDNHFLGLLLGAMSVIYAWPFAGIAFIPMGMDCLYRRGWLRTLSYFFCIVFVVLGLDLAVNYHFTHRIGIPAVNIVLYNVLGIGGGPELYGVEPWWFYIRNGLLNNSAVFLLFLLLPFCAVLPSQLPITKLQLGLVLHSGYLLLGIFVAQPHKEERFLYIVYPFLYLAAAACLTIITLWLRSLLRVRNTHVFGGVCFAAVLAPFALVSAARVACVVHGFSAPLSLYNRLSRVELSGTAGEVNVCVGKEWYRFGSSFFLPSASARVRFVKSGFDGLLPQPFMPGNGTWTIPEHMNAMNEEETSRYVDEEECDFLIEQRLEEQVERDYLEDARFRVVEMVPFLDLKRTEFPYRSFYVPLEAFEKHLKYNPYYLARRVGAKKEEEKGAEICLEEDQCVLESSDEYLEEETKEETEL</sequence>
<keyword evidence="12" id="KW-1185">Reference proteome</keyword>
<dbReference type="GO" id="GO:0005789">
    <property type="term" value="C:endoplasmic reticulum membrane"/>
    <property type="evidence" value="ECO:0007669"/>
    <property type="project" value="UniProtKB-SubCell"/>
</dbReference>
<evidence type="ECO:0000256" key="6">
    <source>
        <dbReference type="ARBA" id="ARBA00022692"/>
    </source>
</evidence>
<accession>D8MBT1</accession>
<evidence type="ECO:0000256" key="7">
    <source>
        <dbReference type="ARBA" id="ARBA00022824"/>
    </source>
</evidence>
<dbReference type="PANTHER" id="PTHR22760">
    <property type="entry name" value="GLYCOSYLTRANSFERASE"/>
    <property type="match status" value="1"/>
</dbReference>
<dbReference type="AlphaFoldDB" id="D8MBT1"/>
<feature type="transmembrane region" description="Helical" evidence="10">
    <location>
        <begin position="71"/>
        <end position="91"/>
    </location>
</feature>
<feature type="transmembrane region" description="Helical" evidence="10">
    <location>
        <begin position="271"/>
        <end position="290"/>
    </location>
</feature>
<reference evidence="11" key="1">
    <citation type="submission" date="2010-02" db="EMBL/GenBank/DDBJ databases">
        <title>Sequencing and annotation of the Blastocystis hominis genome.</title>
        <authorList>
            <person name="Wincker P."/>
        </authorList>
    </citation>
    <scope>NUCLEOTIDE SEQUENCE</scope>
    <source>
        <strain evidence="11">Singapore isolate B</strain>
    </source>
</reference>
<feature type="transmembrane region" description="Helical" evidence="10">
    <location>
        <begin position="174"/>
        <end position="196"/>
    </location>
</feature>
<feature type="transmembrane region" description="Helical" evidence="10">
    <location>
        <begin position="133"/>
        <end position="162"/>
    </location>
</feature>
<dbReference type="OrthoDB" id="497541at2759"/>
<feature type="transmembrane region" description="Helical" evidence="10">
    <location>
        <begin position="302"/>
        <end position="320"/>
    </location>
</feature>
<dbReference type="InParanoid" id="D8MBT1"/>
<keyword evidence="6 10" id="KW-0812">Transmembrane</keyword>
<evidence type="ECO:0000313" key="11">
    <source>
        <dbReference type="EMBL" id="CBK25520.2"/>
    </source>
</evidence>
<evidence type="ECO:0000256" key="5">
    <source>
        <dbReference type="ARBA" id="ARBA00022679"/>
    </source>
</evidence>
<evidence type="ECO:0000256" key="1">
    <source>
        <dbReference type="ARBA" id="ARBA00004477"/>
    </source>
</evidence>
<organism evidence="11">
    <name type="scientific">Blastocystis hominis</name>
    <dbReference type="NCBI Taxonomy" id="12968"/>
    <lineage>
        <taxon>Eukaryota</taxon>
        <taxon>Sar</taxon>
        <taxon>Stramenopiles</taxon>
        <taxon>Bigyra</taxon>
        <taxon>Opalozoa</taxon>
        <taxon>Opalinata</taxon>
        <taxon>Blastocystidae</taxon>
        <taxon>Blastocystis</taxon>
    </lineage>
</organism>